<organism evidence="2 3">
    <name type="scientific">Nelumbo nucifera</name>
    <name type="common">Sacred lotus</name>
    <dbReference type="NCBI Taxonomy" id="4432"/>
    <lineage>
        <taxon>Eukaryota</taxon>
        <taxon>Viridiplantae</taxon>
        <taxon>Streptophyta</taxon>
        <taxon>Embryophyta</taxon>
        <taxon>Tracheophyta</taxon>
        <taxon>Spermatophyta</taxon>
        <taxon>Magnoliopsida</taxon>
        <taxon>Proteales</taxon>
        <taxon>Nelumbonaceae</taxon>
        <taxon>Nelumbo</taxon>
    </lineage>
</organism>
<keyword evidence="1" id="KW-1133">Transmembrane helix</keyword>
<keyword evidence="1" id="KW-0472">Membrane</keyword>
<dbReference type="PANTHER" id="PTHR35101">
    <property type="entry name" value="OS02G0162600 PROTEIN"/>
    <property type="match status" value="1"/>
</dbReference>
<accession>A0A822YN08</accession>
<dbReference type="AlphaFoldDB" id="A0A822YN08"/>
<evidence type="ECO:0008006" key="4">
    <source>
        <dbReference type="Google" id="ProtNLM"/>
    </source>
</evidence>
<evidence type="ECO:0000313" key="2">
    <source>
        <dbReference type="EMBL" id="DAD33912.1"/>
    </source>
</evidence>
<name>A0A822YN08_NELNU</name>
<keyword evidence="3" id="KW-1185">Reference proteome</keyword>
<dbReference type="PANTHER" id="PTHR35101:SF12">
    <property type="entry name" value="OS02G0162600 PROTEIN"/>
    <property type="match status" value="1"/>
</dbReference>
<gene>
    <name evidence="2" type="ORF">HUJ06_012763</name>
</gene>
<feature type="transmembrane region" description="Helical" evidence="1">
    <location>
        <begin position="53"/>
        <end position="74"/>
    </location>
</feature>
<sequence>MASPRVARFVTEVAPPQVVCIMRKRTKKVLDTIVEEERDASVNETPSLSSRSFFVVVIVVVIIVSSSSCSSFFYSSS</sequence>
<comment type="caution">
    <text evidence="2">The sequence shown here is derived from an EMBL/GenBank/DDBJ whole genome shotgun (WGS) entry which is preliminary data.</text>
</comment>
<reference evidence="2 3" key="1">
    <citation type="journal article" date="2020" name="Mol. Biol. Evol.">
        <title>Distinct Expression and Methylation Patterns for Genes with Different Fates following a Single Whole-Genome Duplication in Flowering Plants.</title>
        <authorList>
            <person name="Shi T."/>
            <person name="Rahmani R.S."/>
            <person name="Gugger P.F."/>
            <person name="Wang M."/>
            <person name="Li H."/>
            <person name="Zhang Y."/>
            <person name="Li Z."/>
            <person name="Wang Q."/>
            <person name="Van de Peer Y."/>
            <person name="Marchal K."/>
            <person name="Chen J."/>
        </authorList>
    </citation>
    <scope>NUCLEOTIDE SEQUENCE [LARGE SCALE GENOMIC DNA]</scope>
    <source>
        <tissue evidence="2">Leaf</tissue>
    </source>
</reference>
<protein>
    <recommendedName>
        <fullName evidence="4">Transmembrane protein</fullName>
    </recommendedName>
</protein>
<dbReference type="Proteomes" id="UP000607653">
    <property type="component" value="Unassembled WGS sequence"/>
</dbReference>
<proteinExistence type="predicted"/>
<dbReference type="EMBL" id="DUZY01000003">
    <property type="protein sequence ID" value="DAD33912.1"/>
    <property type="molecule type" value="Genomic_DNA"/>
</dbReference>
<keyword evidence="1" id="KW-0812">Transmembrane</keyword>
<evidence type="ECO:0000256" key="1">
    <source>
        <dbReference type="SAM" id="Phobius"/>
    </source>
</evidence>
<evidence type="ECO:0000313" key="3">
    <source>
        <dbReference type="Proteomes" id="UP000607653"/>
    </source>
</evidence>